<dbReference type="Proteomes" id="UP001248067">
    <property type="component" value="Unassembled WGS sequence"/>
</dbReference>
<sequence length="63" mass="6620">MIFGSLACACALDDVGARNRSGFKKTSTAAVRSLLSDGLVRPSAYQTARPGLATSRLYRTGLV</sequence>
<organism evidence="1 2">
    <name type="scientific">Burkholderia pseudomultivorans</name>
    <dbReference type="NCBI Taxonomy" id="1207504"/>
    <lineage>
        <taxon>Bacteria</taxon>
        <taxon>Pseudomonadati</taxon>
        <taxon>Pseudomonadota</taxon>
        <taxon>Betaproteobacteria</taxon>
        <taxon>Burkholderiales</taxon>
        <taxon>Burkholderiaceae</taxon>
        <taxon>Burkholderia</taxon>
        <taxon>Burkholderia cepacia complex</taxon>
    </lineage>
</organism>
<accession>A0ABU2E455</accession>
<proteinExistence type="predicted"/>
<dbReference type="EMBL" id="VJSY01000021">
    <property type="protein sequence ID" value="MDR8754637.1"/>
    <property type="molecule type" value="Genomic_DNA"/>
</dbReference>
<evidence type="ECO:0000313" key="2">
    <source>
        <dbReference type="Proteomes" id="UP001248067"/>
    </source>
</evidence>
<name>A0ABU2E455_9BURK</name>
<comment type="caution">
    <text evidence="1">The sequence shown here is derived from an EMBL/GenBank/DDBJ whole genome shotgun (WGS) entry which is preliminary data.</text>
</comment>
<protein>
    <submittedName>
        <fullName evidence="1">Uncharacterized protein</fullName>
    </submittedName>
</protein>
<gene>
    <name evidence="1" type="ORF">FEQ00_03060</name>
</gene>
<reference evidence="1 2" key="1">
    <citation type="submission" date="2019-06" db="EMBL/GenBank/DDBJ databases">
        <title>Evolution of Burkholderia multivorans in the lungs of Cystic Fibrosis patients.</title>
        <authorList>
            <person name="Moreira L.M."/>
        </authorList>
    </citation>
    <scope>NUCLEOTIDE SEQUENCE [LARGE SCALE GENOMIC DNA]</scope>
    <source>
        <strain evidence="1 2">VC13239</strain>
    </source>
</reference>
<keyword evidence="2" id="KW-1185">Reference proteome</keyword>
<evidence type="ECO:0000313" key="1">
    <source>
        <dbReference type="EMBL" id="MDR8754637.1"/>
    </source>
</evidence>